<dbReference type="HOGENOM" id="CLU_071379_2_0_1"/>
<dbReference type="PANTHER" id="PTHR28002">
    <property type="entry name" value="MIOREX COMPLEX COMPONENT 11"/>
    <property type="match status" value="1"/>
</dbReference>
<dbReference type="OrthoDB" id="5580261at2759"/>
<dbReference type="KEGG" id="npa:UCRNP2_6299"/>
<dbReference type="EMBL" id="KB916371">
    <property type="protein sequence ID" value="EOD46971.1"/>
    <property type="molecule type" value="Genomic_DNA"/>
</dbReference>
<keyword evidence="2" id="KW-0436">Ligase</keyword>
<organism evidence="2 3">
    <name type="scientific">Botryosphaeria parva (strain UCR-NP2)</name>
    <name type="common">Grapevine canker fungus</name>
    <name type="synonym">Neofusicoccum parvum</name>
    <dbReference type="NCBI Taxonomy" id="1287680"/>
    <lineage>
        <taxon>Eukaryota</taxon>
        <taxon>Fungi</taxon>
        <taxon>Dikarya</taxon>
        <taxon>Ascomycota</taxon>
        <taxon>Pezizomycotina</taxon>
        <taxon>Dothideomycetes</taxon>
        <taxon>Dothideomycetes incertae sedis</taxon>
        <taxon>Botryosphaeriales</taxon>
        <taxon>Botryosphaeriaceae</taxon>
        <taxon>Neofusicoccum</taxon>
    </lineage>
</organism>
<protein>
    <submittedName>
        <fullName evidence="2">Putative mitochondrial seryl-trna synthetase protein</fullName>
    </submittedName>
</protein>
<dbReference type="Proteomes" id="UP000013521">
    <property type="component" value="Unassembled WGS sequence"/>
</dbReference>
<dbReference type="OMA" id="VGAFHYG"/>
<dbReference type="GO" id="GO:0004812">
    <property type="term" value="F:aminoacyl-tRNA ligase activity"/>
    <property type="evidence" value="ECO:0007669"/>
    <property type="project" value="UniProtKB-KW"/>
</dbReference>
<accession>R1GFE2</accession>
<feature type="region of interest" description="Disordered" evidence="1">
    <location>
        <begin position="1"/>
        <end position="40"/>
    </location>
</feature>
<evidence type="ECO:0000313" key="2">
    <source>
        <dbReference type="EMBL" id="EOD46971.1"/>
    </source>
</evidence>
<evidence type="ECO:0000313" key="3">
    <source>
        <dbReference type="Proteomes" id="UP000013521"/>
    </source>
</evidence>
<dbReference type="Pfam" id="PF10306">
    <property type="entry name" value="FLILHELTA"/>
    <property type="match status" value="1"/>
</dbReference>
<dbReference type="eggNOG" id="ENOG502S09K">
    <property type="taxonomic scope" value="Eukaryota"/>
</dbReference>
<dbReference type="GO" id="GO:0005739">
    <property type="term" value="C:mitochondrion"/>
    <property type="evidence" value="ECO:0007669"/>
    <property type="project" value="TreeGrafter"/>
</dbReference>
<gene>
    <name evidence="2" type="ORF">UCRNP2_6299</name>
</gene>
<dbReference type="InterPro" id="IPR018811">
    <property type="entry name" value="MRX11"/>
</dbReference>
<proteinExistence type="predicted"/>
<evidence type="ECO:0000256" key="1">
    <source>
        <dbReference type="SAM" id="MobiDB-lite"/>
    </source>
</evidence>
<reference evidence="3" key="1">
    <citation type="journal article" date="2013" name="Genome Announc.">
        <title>Draft genome sequence of Neofusicoccum parvum isolate UCR-NP2, a fungal vascular pathogen associated with grapevine cankers.</title>
        <authorList>
            <person name="Blanco-Ulate B."/>
            <person name="Rolshausen P."/>
            <person name="Cantu D."/>
        </authorList>
    </citation>
    <scope>NUCLEOTIDE SEQUENCE [LARGE SCALE GENOMIC DNA]</scope>
    <source>
        <strain evidence="3">UCR-NP2</strain>
    </source>
</reference>
<dbReference type="AlphaFoldDB" id="R1GFE2"/>
<sequence>MKPLRPRTLLRPNPHVFRARNAGPSRRFSARPPPPPPSEAAEAAAAARKQSRLDRVISRLPGRLQRYLSPLRSAPLTHVTAFLVLHELTAIVPLVGLAATFHYADWLPPYISEGAWVKQGVERFGRYFRRKGWISDDAVHEAEDEVEAGDGGGGGGRRDKLRRRAGTAWGWGEGGVRVLVEVATAWAVTKALLPLRLGLSVWATPWFARVALQPVGRGFKRLFGGRGKSAGTAGKS</sequence>
<keyword evidence="2" id="KW-0030">Aminoacyl-tRNA synthetase</keyword>
<dbReference type="PANTHER" id="PTHR28002:SF1">
    <property type="entry name" value="MIOREX COMPLEX COMPONENT 11"/>
    <property type="match status" value="1"/>
</dbReference>
<name>R1GFE2_BOTPV</name>